<evidence type="ECO:0000256" key="1">
    <source>
        <dbReference type="SAM" id="MobiDB-lite"/>
    </source>
</evidence>
<comment type="caution">
    <text evidence="3">The sequence shown here is derived from an EMBL/GenBank/DDBJ whole genome shotgun (WGS) entry which is preliminary data.</text>
</comment>
<feature type="region of interest" description="Disordered" evidence="1">
    <location>
        <begin position="90"/>
        <end position="130"/>
    </location>
</feature>
<organism evidence="3 4">
    <name type="scientific">Kytococcus schroeteri</name>
    <dbReference type="NCBI Taxonomy" id="138300"/>
    <lineage>
        <taxon>Bacteria</taxon>
        <taxon>Bacillati</taxon>
        <taxon>Actinomycetota</taxon>
        <taxon>Actinomycetes</taxon>
        <taxon>Micrococcales</taxon>
        <taxon>Kytococcaceae</taxon>
        <taxon>Kytococcus</taxon>
    </lineage>
</organism>
<sequence length="130" mass="13882">MATPSQHPRPGSGDRRPVASVTTASPSAQVERDHRLKVYLWQMGLRIVTFPIGAWLIIQRISVPVGVLLLAFAVLIPYIAVVKANARTVEAPGAGPDQVGPRVRPLEAPTEQPTGAHRGPEVVVGDVVDD</sequence>
<keyword evidence="4" id="KW-1185">Reference proteome</keyword>
<evidence type="ECO:0000313" key="4">
    <source>
        <dbReference type="Proteomes" id="UP000234206"/>
    </source>
</evidence>
<keyword evidence="2" id="KW-0472">Membrane</keyword>
<dbReference type="Pfam" id="PF11298">
    <property type="entry name" value="DUF3099"/>
    <property type="match status" value="1"/>
</dbReference>
<name>A0A2I1PE06_9MICO</name>
<keyword evidence="2" id="KW-0812">Transmembrane</keyword>
<proteinExistence type="predicted"/>
<evidence type="ECO:0000256" key="2">
    <source>
        <dbReference type="SAM" id="Phobius"/>
    </source>
</evidence>
<feature type="transmembrane region" description="Helical" evidence="2">
    <location>
        <begin position="38"/>
        <end position="58"/>
    </location>
</feature>
<accession>A0A2I1PE06</accession>
<dbReference type="Proteomes" id="UP000234206">
    <property type="component" value="Unassembled WGS sequence"/>
</dbReference>
<dbReference type="RefSeq" id="WP_070705501.1">
    <property type="nucleotide sequence ID" value="NZ_JBHLVH010000014.1"/>
</dbReference>
<dbReference type="OrthoDB" id="4229919at2"/>
<feature type="transmembrane region" description="Helical" evidence="2">
    <location>
        <begin position="64"/>
        <end position="82"/>
    </location>
</feature>
<evidence type="ECO:0000313" key="3">
    <source>
        <dbReference type="EMBL" id="PKZ42841.1"/>
    </source>
</evidence>
<dbReference type="InterPro" id="IPR021449">
    <property type="entry name" value="DUF3099"/>
</dbReference>
<keyword evidence="2" id="KW-1133">Transmembrane helix</keyword>
<gene>
    <name evidence="3" type="ORF">CYJ76_00940</name>
</gene>
<feature type="region of interest" description="Disordered" evidence="1">
    <location>
        <begin position="1"/>
        <end position="27"/>
    </location>
</feature>
<protein>
    <submittedName>
        <fullName evidence="3">DUF3099 domain-containing protein</fullName>
    </submittedName>
</protein>
<dbReference type="AlphaFoldDB" id="A0A2I1PE06"/>
<reference evidence="3 4" key="1">
    <citation type="submission" date="2017-12" db="EMBL/GenBank/DDBJ databases">
        <title>Phylogenetic diversity of female urinary microbiome.</title>
        <authorList>
            <person name="Thomas-White K."/>
            <person name="Wolfe A.J."/>
        </authorList>
    </citation>
    <scope>NUCLEOTIDE SEQUENCE [LARGE SCALE GENOMIC DNA]</scope>
    <source>
        <strain evidence="3 4">UMB1298</strain>
    </source>
</reference>
<dbReference type="EMBL" id="PKIZ01000001">
    <property type="protein sequence ID" value="PKZ42841.1"/>
    <property type="molecule type" value="Genomic_DNA"/>
</dbReference>